<protein>
    <submittedName>
        <fullName evidence="1">Uncharacterized protein</fullName>
    </submittedName>
</protein>
<dbReference type="Proteomes" id="UP001055439">
    <property type="component" value="Chromosome 1"/>
</dbReference>
<dbReference type="EMBL" id="CP097502">
    <property type="protein sequence ID" value="URD73538.1"/>
    <property type="molecule type" value="Genomic_DNA"/>
</dbReference>
<proteinExistence type="predicted"/>
<keyword evidence="2" id="KW-1185">Reference proteome</keyword>
<dbReference type="AlphaFoldDB" id="A0A9E7EAS6"/>
<gene>
    <name evidence="1" type="ORF">MUK42_35078</name>
</gene>
<evidence type="ECO:0000313" key="1">
    <source>
        <dbReference type="EMBL" id="URD73538.1"/>
    </source>
</evidence>
<name>A0A9E7EAS6_9LILI</name>
<sequence length="143" mass="16017">MKLNVRAQQWTLRPWESETESFTVHQIPEVLDVSLPTKLCSLLSQLTTRGGGGGRALEVEKRGGGRNGIKSREKCNGEDAGADHLSLLSPSSALSLSLSLSFNICYEFFFFSYPFGPSAFPVFDRTELWREEQSRNISSLNLW</sequence>
<organism evidence="1 2">
    <name type="scientific">Musa troglodytarum</name>
    <name type="common">fe'i banana</name>
    <dbReference type="NCBI Taxonomy" id="320322"/>
    <lineage>
        <taxon>Eukaryota</taxon>
        <taxon>Viridiplantae</taxon>
        <taxon>Streptophyta</taxon>
        <taxon>Embryophyta</taxon>
        <taxon>Tracheophyta</taxon>
        <taxon>Spermatophyta</taxon>
        <taxon>Magnoliopsida</taxon>
        <taxon>Liliopsida</taxon>
        <taxon>Zingiberales</taxon>
        <taxon>Musaceae</taxon>
        <taxon>Musa</taxon>
    </lineage>
</organism>
<evidence type="ECO:0000313" key="2">
    <source>
        <dbReference type="Proteomes" id="UP001055439"/>
    </source>
</evidence>
<accession>A0A9E7EAS6</accession>
<reference evidence="1" key="1">
    <citation type="submission" date="2022-05" db="EMBL/GenBank/DDBJ databases">
        <title>The Musa troglodytarum L. genome provides insights into the mechanism of non-climacteric behaviour and enrichment of carotenoids.</title>
        <authorList>
            <person name="Wang J."/>
        </authorList>
    </citation>
    <scope>NUCLEOTIDE SEQUENCE</scope>
    <source>
        <tissue evidence="1">Leaf</tissue>
    </source>
</reference>